<organism evidence="1 2">
    <name type="scientific">Paenibacillus illinoisensis</name>
    <dbReference type="NCBI Taxonomy" id="59845"/>
    <lineage>
        <taxon>Bacteria</taxon>
        <taxon>Bacillati</taxon>
        <taxon>Bacillota</taxon>
        <taxon>Bacilli</taxon>
        <taxon>Bacillales</taxon>
        <taxon>Paenibacillaceae</taxon>
        <taxon>Paenibacillus</taxon>
    </lineage>
</organism>
<evidence type="ECO:0000313" key="2">
    <source>
        <dbReference type="Proteomes" id="UP000247459"/>
    </source>
</evidence>
<gene>
    <name evidence="1" type="ORF">PIL02S_06050</name>
</gene>
<comment type="caution">
    <text evidence="1">The sequence shown here is derived from an EMBL/GenBank/DDBJ whole genome shotgun (WGS) entry which is preliminary data.</text>
</comment>
<evidence type="ECO:0000313" key="1">
    <source>
        <dbReference type="EMBL" id="PYY26640.1"/>
    </source>
</evidence>
<dbReference type="Proteomes" id="UP000247459">
    <property type="component" value="Unassembled WGS sequence"/>
</dbReference>
<dbReference type="GO" id="GO:0016740">
    <property type="term" value="F:transferase activity"/>
    <property type="evidence" value="ECO:0007669"/>
    <property type="project" value="UniProtKB-KW"/>
</dbReference>
<protein>
    <submittedName>
        <fullName evidence="1">GCN5-related N-acetyltransferase</fullName>
    </submittedName>
</protein>
<sequence length="36" mass="4449">MGLLGTLDAHELYEQYQFHRNQDRFMVRLPNELREQ</sequence>
<dbReference type="EMBL" id="PRLG01000029">
    <property type="protein sequence ID" value="PYY26640.1"/>
    <property type="molecule type" value="Genomic_DNA"/>
</dbReference>
<keyword evidence="1" id="KW-0808">Transferase</keyword>
<proteinExistence type="predicted"/>
<reference evidence="1 2" key="1">
    <citation type="submission" date="2018-01" db="EMBL/GenBank/DDBJ databases">
        <title>Genome sequence of the PGP bacterium Paenibacillus illinoisensis E3.</title>
        <authorList>
            <person name="Rolli E."/>
            <person name="Marasco R."/>
            <person name="Bessem C."/>
            <person name="Michoud G."/>
            <person name="Gaiarsa S."/>
            <person name="Borin S."/>
            <person name="Daffonchio D."/>
        </authorList>
    </citation>
    <scope>NUCLEOTIDE SEQUENCE [LARGE SCALE GENOMIC DNA]</scope>
    <source>
        <strain evidence="1 2">E3</strain>
    </source>
</reference>
<name>A0A2W0C3D7_9BACL</name>
<accession>A0A2W0C3D7</accession>
<dbReference type="AlphaFoldDB" id="A0A2W0C3D7"/>